<evidence type="ECO:0000256" key="4">
    <source>
        <dbReference type="ARBA" id="ARBA00022670"/>
    </source>
</evidence>
<dbReference type="GO" id="GO:0006508">
    <property type="term" value="P:proteolysis"/>
    <property type="evidence" value="ECO:0007669"/>
    <property type="project" value="UniProtKB-KW"/>
</dbReference>
<evidence type="ECO:0000313" key="15">
    <source>
        <dbReference type="Proteomes" id="UP000639396"/>
    </source>
</evidence>
<dbReference type="PANTHER" id="PTHR39188:SF3">
    <property type="entry name" value="STAGE IV SPORULATION PROTEIN FB"/>
    <property type="match status" value="1"/>
</dbReference>
<dbReference type="CDD" id="cd06160">
    <property type="entry name" value="S2P-M50_like_2"/>
    <property type="match status" value="1"/>
</dbReference>
<keyword evidence="6" id="KW-0479">Metal-binding</keyword>
<keyword evidence="5 12" id="KW-0812">Transmembrane</keyword>
<comment type="cofactor">
    <cofactor evidence="1">
        <name>Zn(2+)</name>
        <dbReference type="ChEBI" id="CHEBI:29105"/>
    </cofactor>
</comment>
<reference evidence="14" key="1">
    <citation type="submission" date="2020-09" db="EMBL/GenBank/DDBJ databases">
        <title>A novel bacterium of genus Paenibacillus, isolated from South China Sea.</title>
        <authorList>
            <person name="Huang H."/>
            <person name="Mo K."/>
            <person name="Hu Y."/>
        </authorList>
    </citation>
    <scope>NUCLEOTIDE SEQUENCE</scope>
    <source>
        <strain evidence="14">IB182363</strain>
    </source>
</reference>
<feature type="transmembrane region" description="Helical" evidence="12">
    <location>
        <begin position="49"/>
        <end position="70"/>
    </location>
</feature>
<evidence type="ECO:0000256" key="2">
    <source>
        <dbReference type="ARBA" id="ARBA00004141"/>
    </source>
</evidence>
<feature type="transmembrane region" description="Helical" evidence="12">
    <location>
        <begin position="180"/>
        <end position="213"/>
    </location>
</feature>
<keyword evidence="7" id="KW-0378">Hydrolase</keyword>
<keyword evidence="11 12" id="KW-0472">Membrane</keyword>
<evidence type="ECO:0000256" key="11">
    <source>
        <dbReference type="ARBA" id="ARBA00023136"/>
    </source>
</evidence>
<dbReference type="EMBL" id="JACXJA010000021">
    <property type="protein sequence ID" value="MBD2863647.1"/>
    <property type="molecule type" value="Genomic_DNA"/>
</dbReference>
<feature type="transmembrane region" description="Helical" evidence="12">
    <location>
        <begin position="143"/>
        <end position="160"/>
    </location>
</feature>
<evidence type="ECO:0000256" key="6">
    <source>
        <dbReference type="ARBA" id="ARBA00022723"/>
    </source>
</evidence>
<evidence type="ECO:0000259" key="13">
    <source>
        <dbReference type="Pfam" id="PF02163"/>
    </source>
</evidence>
<organism evidence="14 15">
    <name type="scientific">Paenibacillus oceani</name>
    <dbReference type="NCBI Taxonomy" id="2772510"/>
    <lineage>
        <taxon>Bacteria</taxon>
        <taxon>Bacillati</taxon>
        <taxon>Bacillota</taxon>
        <taxon>Bacilli</taxon>
        <taxon>Bacillales</taxon>
        <taxon>Paenibacillaceae</taxon>
        <taxon>Paenibacillus</taxon>
    </lineage>
</organism>
<comment type="caution">
    <text evidence="14">The sequence shown here is derived from an EMBL/GenBank/DDBJ whole genome shotgun (WGS) entry which is preliminary data.</text>
</comment>
<dbReference type="GO" id="GO:0046872">
    <property type="term" value="F:metal ion binding"/>
    <property type="evidence" value="ECO:0007669"/>
    <property type="project" value="UniProtKB-KW"/>
</dbReference>
<dbReference type="InterPro" id="IPR008915">
    <property type="entry name" value="Peptidase_M50"/>
</dbReference>
<evidence type="ECO:0000256" key="7">
    <source>
        <dbReference type="ARBA" id="ARBA00022801"/>
    </source>
</evidence>
<protein>
    <submittedName>
        <fullName evidence="14">Site-2 protease family protein</fullName>
    </submittedName>
</protein>
<feature type="transmembrane region" description="Helical" evidence="12">
    <location>
        <begin position="339"/>
        <end position="363"/>
    </location>
</feature>
<keyword evidence="10" id="KW-0482">Metalloprotease</keyword>
<keyword evidence="9 12" id="KW-1133">Transmembrane helix</keyword>
<evidence type="ECO:0000256" key="8">
    <source>
        <dbReference type="ARBA" id="ARBA00022833"/>
    </source>
</evidence>
<sequence>MDNKPAKRNGWWLLGAAGLFILSKGKTLLALFKFSKFGTAIISMLVTVWAYTIVFPFQVAAGLVGMILIHEMGHIVAAKRKGLPVSAPFFIPFLGAMIMLKRNPRDAVTEAYIAYGGPLIGTLGATAAYVIGWLGIQAGGGTGWYVWIVIAKIGFILNLFNLLPMQPMDGGRIASALSRWLWIVGLVGGALLIFYLNAWILAIFWVLFAYDLYKKYIKRVKTSPVQYTVRWETSLAPLLEAGYFIPGEEHRRELPFSTSSTIENGVQQLHVKWEGLGLEHTADLQGQSQIRKVEVVRVFKKTDEEEEPKLVIFLQVQGDTHENDTYYEVPPTTRLRYGIAYFGLIAFLVSMLWVIQSMAMPIIS</sequence>
<dbReference type="RefSeq" id="WP_190929273.1">
    <property type="nucleotide sequence ID" value="NZ_JACXJA010000021.1"/>
</dbReference>
<evidence type="ECO:0000313" key="14">
    <source>
        <dbReference type="EMBL" id="MBD2863647.1"/>
    </source>
</evidence>
<gene>
    <name evidence="14" type="ORF">IDH45_16770</name>
</gene>
<proteinExistence type="inferred from homology"/>
<evidence type="ECO:0000256" key="10">
    <source>
        <dbReference type="ARBA" id="ARBA00023049"/>
    </source>
</evidence>
<keyword evidence="8" id="KW-0862">Zinc</keyword>
<keyword evidence="4 14" id="KW-0645">Protease</keyword>
<dbReference type="Pfam" id="PF02163">
    <property type="entry name" value="Peptidase_M50"/>
    <property type="match status" value="1"/>
</dbReference>
<feature type="domain" description="Peptidase M50" evidence="13">
    <location>
        <begin position="60"/>
        <end position="132"/>
    </location>
</feature>
<dbReference type="Proteomes" id="UP000639396">
    <property type="component" value="Unassembled WGS sequence"/>
</dbReference>
<feature type="transmembrane region" description="Helical" evidence="12">
    <location>
        <begin position="112"/>
        <end position="136"/>
    </location>
</feature>
<evidence type="ECO:0000256" key="1">
    <source>
        <dbReference type="ARBA" id="ARBA00001947"/>
    </source>
</evidence>
<comment type="subcellular location">
    <subcellularLocation>
        <location evidence="2">Membrane</location>
        <topology evidence="2">Multi-pass membrane protein</topology>
    </subcellularLocation>
</comment>
<dbReference type="PANTHER" id="PTHR39188">
    <property type="entry name" value="MEMBRANE-ASSOCIATED ZINC METALLOPROTEASE M50B"/>
    <property type="match status" value="1"/>
</dbReference>
<evidence type="ECO:0000256" key="9">
    <source>
        <dbReference type="ARBA" id="ARBA00022989"/>
    </source>
</evidence>
<dbReference type="GO" id="GO:0016020">
    <property type="term" value="C:membrane"/>
    <property type="evidence" value="ECO:0007669"/>
    <property type="project" value="UniProtKB-SubCell"/>
</dbReference>
<evidence type="ECO:0000256" key="3">
    <source>
        <dbReference type="ARBA" id="ARBA00007931"/>
    </source>
</evidence>
<name>A0A927CBR0_9BACL</name>
<evidence type="ECO:0000256" key="5">
    <source>
        <dbReference type="ARBA" id="ARBA00022692"/>
    </source>
</evidence>
<comment type="similarity">
    <text evidence="3">Belongs to the peptidase M50B family.</text>
</comment>
<evidence type="ECO:0000256" key="12">
    <source>
        <dbReference type="SAM" id="Phobius"/>
    </source>
</evidence>
<feature type="transmembrane region" description="Helical" evidence="12">
    <location>
        <begin position="82"/>
        <end position="100"/>
    </location>
</feature>
<keyword evidence="15" id="KW-1185">Reference proteome</keyword>
<accession>A0A927CBR0</accession>
<dbReference type="AlphaFoldDB" id="A0A927CBR0"/>
<dbReference type="GO" id="GO:0008237">
    <property type="term" value="F:metallopeptidase activity"/>
    <property type="evidence" value="ECO:0007669"/>
    <property type="project" value="UniProtKB-KW"/>
</dbReference>